<evidence type="ECO:0000259" key="9">
    <source>
        <dbReference type="PROSITE" id="PS51671"/>
    </source>
</evidence>
<accession>A0A5C7YCT3</accession>
<comment type="function">
    <text evidence="7">Catalyzes the anaerobic formation of alpha-ketobutyrate and ammonia from threonine in a two-step reaction. The first step involved a dehydration of threonine and a production of enamine intermediates (aminocrotonate), which tautomerizes to its imine form (iminobutyrate). Both intermediates are unstable and short-lived. The second step is the nonenzymatic hydrolysis of the enamine/imine intermediates to form 2-ketobutyrate and free ammonia. In the low water environment of the cell, the second step is accelerated by RidA.</text>
</comment>
<comment type="catalytic activity">
    <reaction evidence="1">
        <text>L-threonine = 2-oxobutanoate + NH4(+)</text>
        <dbReference type="Rhea" id="RHEA:22108"/>
        <dbReference type="ChEBI" id="CHEBI:16763"/>
        <dbReference type="ChEBI" id="CHEBI:28938"/>
        <dbReference type="ChEBI" id="CHEBI:57926"/>
        <dbReference type="EC" id="4.3.1.19"/>
    </reaction>
</comment>
<evidence type="ECO:0000256" key="7">
    <source>
        <dbReference type="ARBA" id="ARBA00025527"/>
    </source>
</evidence>
<evidence type="ECO:0000313" key="10">
    <source>
        <dbReference type="EMBL" id="TXI59462.1"/>
    </source>
</evidence>
<dbReference type="SUPFAM" id="SSF55021">
    <property type="entry name" value="ACT-like"/>
    <property type="match status" value="1"/>
</dbReference>
<dbReference type="NCBIfam" id="NF005600">
    <property type="entry name" value="PRK07334.1"/>
    <property type="match status" value="1"/>
</dbReference>
<dbReference type="PANTHER" id="PTHR48078:SF6">
    <property type="entry name" value="L-THREONINE DEHYDRATASE CATABOLIC TDCB"/>
    <property type="match status" value="1"/>
</dbReference>
<keyword evidence="5" id="KW-0663">Pyridoxal phosphate</keyword>
<dbReference type="CDD" id="cd04886">
    <property type="entry name" value="ACT_ThrD-II-like"/>
    <property type="match status" value="1"/>
</dbReference>
<dbReference type="InterPro" id="IPR001926">
    <property type="entry name" value="TrpB-like_PALP"/>
</dbReference>
<dbReference type="InterPro" id="IPR002912">
    <property type="entry name" value="ACT_dom"/>
</dbReference>
<dbReference type="EMBL" id="SSGD01000014">
    <property type="protein sequence ID" value="TXI59462.1"/>
    <property type="molecule type" value="Genomic_DNA"/>
</dbReference>
<dbReference type="PROSITE" id="PS51671">
    <property type="entry name" value="ACT"/>
    <property type="match status" value="1"/>
</dbReference>
<dbReference type="CDD" id="cd01562">
    <property type="entry name" value="Thr-dehyd"/>
    <property type="match status" value="1"/>
</dbReference>
<dbReference type="InterPro" id="IPR044561">
    <property type="entry name" value="ACT_ThrD-II-like"/>
</dbReference>
<evidence type="ECO:0000256" key="3">
    <source>
        <dbReference type="ARBA" id="ARBA00010869"/>
    </source>
</evidence>
<dbReference type="GO" id="GO:0009097">
    <property type="term" value="P:isoleucine biosynthetic process"/>
    <property type="evidence" value="ECO:0007669"/>
    <property type="project" value="TreeGrafter"/>
</dbReference>
<keyword evidence="6 10" id="KW-0456">Lyase</keyword>
<organism evidence="10 11">
    <name type="scientific">Mycolicibacter arupensis</name>
    <dbReference type="NCBI Taxonomy" id="342002"/>
    <lineage>
        <taxon>Bacteria</taxon>
        <taxon>Bacillati</taxon>
        <taxon>Actinomycetota</taxon>
        <taxon>Actinomycetes</taxon>
        <taxon>Mycobacteriales</taxon>
        <taxon>Mycobacteriaceae</taxon>
        <taxon>Mycolicibacter</taxon>
    </lineage>
</organism>
<evidence type="ECO:0000313" key="11">
    <source>
        <dbReference type="Proteomes" id="UP000321797"/>
    </source>
</evidence>
<evidence type="ECO:0000256" key="4">
    <source>
        <dbReference type="ARBA" id="ARBA00012096"/>
    </source>
</evidence>
<dbReference type="GO" id="GO:0006565">
    <property type="term" value="P:L-serine catabolic process"/>
    <property type="evidence" value="ECO:0007669"/>
    <property type="project" value="TreeGrafter"/>
</dbReference>
<evidence type="ECO:0000256" key="2">
    <source>
        <dbReference type="ARBA" id="ARBA00001933"/>
    </source>
</evidence>
<dbReference type="Pfam" id="PF01842">
    <property type="entry name" value="ACT"/>
    <property type="match status" value="1"/>
</dbReference>
<dbReference type="InterPro" id="IPR036052">
    <property type="entry name" value="TrpB-like_PALP_sf"/>
</dbReference>
<evidence type="ECO:0000256" key="1">
    <source>
        <dbReference type="ARBA" id="ARBA00001274"/>
    </source>
</evidence>
<dbReference type="EC" id="4.3.1.19" evidence="4"/>
<sequence>MPAHPLPVTIDDIRSAAAAIAGSVVRTPLSRSATLSSITGAEVWIKYENLQYTASFKERGARNRLLALTDDERRGGVVAMSAGNHAQGVARHATLLGIASTVVMPQNTPVTKVTRTEQDGATVILAGATLDEAALIAAELAAAKNLTFIAPYDDPLIIAGQGTCALEMLSAGTEFDVLIVPVGGGGLFAGTCVAAQAISPDTELIGVQSALFPSMVRAVTGHDVVDDLSSWGPTIAEGIAVKSPGVLTSSIIKALATDVVAVSERFIEEAIVHLLEIEKVVAEGAGAAALAALLAEPDRFAGRTVGLVLSGGNIDLRLLSAVIMRGLAQTGRLCRLLIDVPDAPGALGALTAEIGRAGANIVDLSHHREFGIRSARVTEVEVLAETRDRVAADELRRRLKELGYAVMNTRDGL</sequence>
<protein>
    <recommendedName>
        <fullName evidence="4">threonine ammonia-lyase</fullName>
        <ecNumber evidence="4">4.3.1.19</ecNumber>
    </recommendedName>
    <alternativeName>
        <fullName evidence="8">Threonine deaminase</fullName>
    </alternativeName>
</protein>
<dbReference type="PANTHER" id="PTHR48078">
    <property type="entry name" value="THREONINE DEHYDRATASE, MITOCHONDRIAL-RELATED"/>
    <property type="match status" value="1"/>
</dbReference>
<gene>
    <name evidence="10" type="ORF">E6Q54_03465</name>
</gene>
<dbReference type="Proteomes" id="UP000321797">
    <property type="component" value="Unassembled WGS sequence"/>
</dbReference>
<dbReference type="Pfam" id="PF00291">
    <property type="entry name" value="PALP"/>
    <property type="match status" value="1"/>
</dbReference>
<name>A0A5C7YCT3_9MYCO</name>
<dbReference type="GO" id="GO:0004794">
    <property type="term" value="F:threonine deaminase activity"/>
    <property type="evidence" value="ECO:0007669"/>
    <property type="project" value="UniProtKB-EC"/>
</dbReference>
<comment type="cofactor">
    <cofactor evidence="2">
        <name>pyridoxal 5'-phosphate</name>
        <dbReference type="ChEBI" id="CHEBI:597326"/>
    </cofactor>
</comment>
<comment type="caution">
    <text evidence="10">The sequence shown here is derived from an EMBL/GenBank/DDBJ whole genome shotgun (WGS) entry which is preliminary data.</text>
</comment>
<dbReference type="AlphaFoldDB" id="A0A5C7YCT3"/>
<dbReference type="NCBIfam" id="TIGR01127">
    <property type="entry name" value="ilvA_1Cterm"/>
    <property type="match status" value="1"/>
</dbReference>
<dbReference type="GO" id="GO:0006567">
    <property type="term" value="P:L-threonine catabolic process"/>
    <property type="evidence" value="ECO:0007669"/>
    <property type="project" value="InterPro"/>
</dbReference>
<dbReference type="Gene3D" id="3.40.50.1100">
    <property type="match status" value="2"/>
</dbReference>
<feature type="domain" description="ACT" evidence="9">
    <location>
        <begin position="335"/>
        <end position="413"/>
    </location>
</feature>
<reference evidence="10 11" key="1">
    <citation type="submission" date="2018-09" db="EMBL/GenBank/DDBJ databases">
        <title>Metagenome Assembled Genomes from an Advanced Water Purification Facility.</title>
        <authorList>
            <person name="Stamps B.W."/>
            <person name="Spear J.R."/>
        </authorList>
    </citation>
    <scope>NUCLEOTIDE SEQUENCE [LARGE SCALE GENOMIC DNA]</scope>
    <source>
        <strain evidence="10">Bin_29_2</strain>
    </source>
</reference>
<dbReference type="InterPro" id="IPR045865">
    <property type="entry name" value="ACT-like_dom_sf"/>
</dbReference>
<proteinExistence type="inferred from homology"/>
<dbReference type="FunFam" id="3.40.50.1100:FF:000005">
    <property type="entry name" value="Threonine dehydratase catabolic"/>
    <property type="match status" value="1"/>
</dbReference>
<evidence type="ECO:0000256" key="5">
    <source>
        <dbReference type="ARBA" id="ARBA00022898"/>
    </source>
</evidence>
<evidence type="ECO:0000256" key="6">
    <source>
        <dbReference type="ARBA" id="ARBA00023239"/>
    </source>
</evidence>
<dbReference type="InterPro" id="IPR050147">
    <property type="entry name" value="Ser/Thr_Dehydratase"/>
</dbReference>
<evidence type="ECO:0000256" key="8">
    <source>
        <dbReference type="ARBA" id="ARBA00031427"/>
    </source>
</evidence>
<dbReference type="RefSeq" id="WP_276759142.1">
    <property type="nucleotide sequence ID" value="NZ_SSGD01000014.1"/>
</dbReference>
<dbReference type="GO" id="GO:0003941">
    <property type="term" value="F:L-serine ammonia-lyase activity"/>
    <property type="evidence" value="ECO:0007669"/>
    <property type="project" value="TreeGrafter"/>
</dbReference>
<comment type="similarity">
    <text evidence="3">Belongs to the serine/threonine dehydratase family.</text>
</comment>
<dbReference type="InterPro" id="IPR005789">
    <property type="entry name" value="Thr_deHydtase_catblc"/>
</dbReference>
<dbReference type="SUPFAM" id="SSF53686">
    <property type="entry name" value="Tryptophan synthase beta subunit-like PLP-dependent enzymes"/>
    <property type="match status" value="1"/>
</dbReference>